<dbReference type="InterPro" id="IPR000742">
    <property type="entry name" value="EGF"/>
</dbReference>
<keyword evidence="1 4" id="KW-0245">EGF-like domain</keyword>
<feature type="domain" description="EGF-like" evidence="7">
    <location>
        <begin position="174"/>
        <end position="210"/>
    </location>
</feature>
<dbReference type="InterPro" id="IPR051022">
    <property type="entry name" value="Notch_Cell-Fate_Det"/>
</dbReference>
<keyword evidence="3 4" id="KW-1015">Disulfide bond</keyword>
<keyword evidence="5" id="KW-0812">Transmembrane</keyword>
<dbReference type="SUPFAM" id="SSF57196">
    <property type="entry name" value="EGF/Laminin"/>
    <property type="match status" value="4"/>
</dbReference>
<dbReference type="Gene3D" id="2.10.25.10">
    <property type="entry name" value="Laminin"/>
    <property type="match status" value="5"/>
</dbReference>
<feature type="domain" description="EGF-like" evidence="7">
    <location>
        <begin position="212"/>
        <end position="248"/>
    </location>
</feature>
<feature type="domain" description="EGF-like" evidence="7">
    <location>
        <begin position="26"/>
        <end position="59"/>
    </location>
</feature>
<evidence type="ECO:0000313" key="9">
    <source>
        <dbReference type="Proteomes" id="UP001162483"/>
    </source>
</evidence>
<keyword evidence="5" id="KW-0472">Membrane</keyword>
<dbReference type="PANTHER" id="PTHR24049:SF42">
    <property type="entry name" value="DELTA LIKE NON-CANONICAL NOTCH LIGAND 1"/>
    <property type="match status" value="1"/>
</dbReference>
<evidence type="ECO:0000256" key="4">
    <source>
        <dbReference type="PROSITE-ProRule" id="PRU00076"/>
    </source>
</evidence>
<protein>
    <recommendedName>
        <fullName evidence="7">EGF-like domain-containing protein</fullName>
    </recommendedName>
</protein>
<evidence type="ECO:0000256" key="6">
    <source>
        <dbReference type="SAM" id="SignalP"/>
    </source>
</evidence>
<keyword evidence="5" id="KW-1133">Transmembrane helix</keyword>
<evidence type="ECO:0000256" key="5">
    <source>
        <dbReference type="SAM" id="Phobius"/>
    </source>
</evidence>
<gene>
    <name evidence="8" type="ORF">SPARVUS_LOCUS9649549</name>
</gene>
<dbReference type="InterPro" id="IPR000152">
    <property type="entry name" value="EGF-type_Asp/Asn_hydroxyl_site"/>
</dbReference>
<comment type="caution">
    <text evidence="4">Lacks conserved residue(s) required for the propagation of feature annotation.</text>
</comment>
<dbReference type="InterPro" id="IPR018097">
    <property type="entry name" value="EGF_Ca-bd_CS"/>
</dbReference>
<feature type="transmembrane region" description="Helical" evidence="5">
    <location>
        <begin position="299"/>
        <end position="320"/>
    </location>
</feature>
<dbReference type="SMART" id="SM00181">
    <property type="entry name" value="EGF"/>
    <property type="match status" value="6"/>
</dbReference>
<keyword evidence="9" id="KW-1185">Reference proteome</keyword>
<dbReference type="CDD" id="cd00054">
    <property type="entry name" value="EGF_CA"/>
    <property type="match status" value="3"/>
</dbReference>
<reference evidence="8" key="1">
    <citation type="submission" date="2023-05" db="EMBL/GenBank/DDBJ databases">
        <authorList>
            <person name="Stuckert A."/>
        </authorList>
    </citation>
    <scope>NUCLEOTIDE SEQUENCE</scope>
</reference>
<keyword evidence="2" id="KW-0677">Repeat</keyword>
<dbReference type="Pfam" id="PF00053">
    <property type="entry name" value="EGF_laminin"/>
    <property type="match status" value="1"/>
</dbReference>
<feature type="disulfide bond" evidence="4">
    <location>
        <begin position="200"/>
        <end position="209"/>
    </location>
</feature>
<evidence type="ECO:0000256" key="3">
    <source>
        <dbReference type="ARBA" id="ARBA00023157"/>
    </source>
</evidence>
<evidence type="ECO:0000259" key="7">
    <source>
        <dbReference type="PROSITE" id="PS50026"/>
    </source>
</evidence>
<dbReference type="PROSITE" id="PS50026">
    <property type="entry name" value="EGF_3"/>
    <property type="match status" value="5"/>
</dbReference>
<feature type="disulfide bond" evidence="4">
    <location>
        <begin position="238"/>
        <end position="247"/>
    </location>
</feature>
<proteinExistence type="predicted"/>
<feature type="chain" id="PRO_5047514341" description="EGF-like domain-containing protein" evidence="6">
    <location>
        <begin position="29"/>
        <end position="373"/>
    </location>
</feature>
<dbReference type="SMART" id="SM00179">
    <property type="entry name" value="EGF_CA"/>
    <property type="match status" value="4"/>
</dbReference>
<feature type="domain" description="EGF-like" evidence="7">
    <location>
        <begin position="92"/>
        <end position="129"/>
    </location>
</feature>
<dbReference type="Pfam" id="PF21700">
    <property type="entry name" value="EGF_DL_JAG"/>
    <property type="match status" value="1"/>
</dbReference>
<keyword evidence="6" id="KW-0732">Signal</keyword>
<dbReference type="PROSITE" id="PS01187">
    <property type="entry name" value="EGF_CA"/>
    <property type="match status" value="1"/>
</dbReference>
<dbReference type="PROSITE" id="PS00022">
    <property type="entry name" value="EGF_1"/>
    <property type="match status" value="6"/>
</dbReference>
<dbReference type="PROSITE" id="PS00010">
    <property type="entry name" value="ASX_HYDROXYL"/>
    <property type="match status" value="1"/>
</dbReference>
<organism evidence="8 9">
    <name type="scientific">Staurois parvus</name>
    <dbReference type="NCBI Taxonomy" id="386267"/>
    <lineage>
        <taxon>Eukaryota</taxon>
        <taxon>Metazoa</taxon>
        <taxon>Chordata</taxon>
        <taxon>Craniata</taxon>
        <taxon>Vertebrata</taxon>
        <taxon>Euteleostomi</taxon>
        <taxon>Amphibia</taxon>
        <taxon>Batrachia</taxon>
        <taxon>Anura</taxon>
        <taxon>Neobatrachia</taxon>
        <taxon>Ranoidea</taxon>
        <taxon>Ranidae</taxon>
        <taxon>Staurois</taxon>
    </lineage>
</organism>
<dbReference type="InterPro" id="IPR002049">
    <property type="entry name" value="LE_dom"/>
</dbReference>
<name>A0ABN9EEI6_9NEOB</name>
<evidence type="ECO:0000313" key="8">
    <source>
        <dbReference type="EMBL" id="CAI9582420.1"/>
    </source>
</evidence>
<evidence type="ECO:0000256" key="1">
    <source>
        <dbReference type="ARBA" id="ARBA00022536"/>
    </source>
</evidence>
<comment type="caution">
    <text evidence="8">The sequence shown here is derived from an EMBL/GenBank/DDBJ whole genome shotgun (WGS) entry which is preliminary data.</text>
</comment>
<dbReference type="PROSITE" id="PS01186">
    <property type="entry name" value="EGF_2"/>
    <property type="match status" value="4"/>
</dbReference>
<evidence type="ECO:0000256" key="2">
    <source>
        <dbReference type="ARBA" id="ARBA00022737"/>
    </source>
</evidence>
<feature type="signal peptide" evidence="6">
    <location>
        <begin position="1"/>
        <end position="28"/>
    </location>
</feature>
<dbReference type="Pfam" id="PF00008">
    <property type="entry name" value="EGF"/>
    <property type="match status" value="4"/>
</dbReference>
<dbReference type="InterPro" id="IPR001881">
    <property type="entry name" value="EGF-like_Ca-bd_dom"/>
</dbReference>
<feature type="domain" description="EGF-like" evidence="7">
    <location>
        <begin position="131"/>
        <end position="172"/>
    </location>
</feature>
<accession>A0ABN9EEI6</accession>
<feature type="disulfide bond" evidence="4">
    <location>
        <begin position="49"/>
        <end position="58"/>
    </location>
</feature>
<dbReference type="PANTHER" id="PTHR24049">
    <property type="entry name" value="CRUMBS FAMILY MEMBER"/>
    <property type="match status" value="1"/>
</dbReference>
<feature type="disulfide bond" evidence="4">
    <location>
        <begin position="162"/>
        <end position="171"/>
    </location>
</feature>
<sequence>MERLRMDSPMVWALPFIFSQFMVSATHGVCSPGCHPENGFCESPGECRCHPGWRGRSCDQCVPFPGCLHGRCSEPWQCVCEDGWIGSHCNIDIHPCAAYPCSSNSTCIETGDGGYICLCAPGFTGKNCLVKIGPCITNGSPCQNGGTCMDNNGFSGHASCRCLEGFAGDYCELDKDDCSPNPCANGGTCADTGPSFHCHCPAGFGGRSCSERLSWCNSNPCTNGGTCYEKPDRFQCSCPPQYSGATCAFPTKRNNKPSYNLPPHHKGLQHPAHEVLKIIMKETIHKSELLISRSEIICFIILGFIVCLIILISIGIVFISKCKTWFANAKYRHLIHKEKDFCVKASRETGNELKIIFPEKVKMANYSRSYTTI</sequence>
<dbReference type="EMBL" id="CATNWA010015361">
    <property type="protein sequence ID" value="CAI9582420.1"/>
    <property type="molecule type" value="Genomic_DNA"/>
</dbReference>
<dbReference type="Proteomes" id="UP001162483">
    <property type="component" value="Unassembled WGS sequence"/>
</dbReference>
<feature type="disulfide bond" evidence="4">
    <location>
        <begin position="119"/>
        <end position="128"/>
    </location>
</feature>